<protein>
    <submittedName>
        <fullName evidence="14">Histidine kinase</fullName>
    </submittedName>
</protein>
<evidence type="ECO:0000259" key="13">
    <source>
        <dbReference type="PROSITE" id="PS50885"/>
    </source>
</evidence>
<keyword evidence="2" id="KW-1003">Cell membrane</keyword>
<dbReference type="InterPro" id="IPR010559">
    <property type="entry name" value="Sig_transdc_His_kin_internal"/>
</dbReference>
<comment type="subcellular location">
    <subcellularLocation>
        <location evidence="1">Cell membrane</location>
        <topology evidence="1">Multi-pass membrane protein</topology>
    </subcellularLocation>
</comment>
<proteinExistence type="predicted"/>
<evidence type="ECO:0000256" key="9">
    <source>
        <dbReference type="ARBA" id="ARBA00022989"/>
    </source>
</evidence>
<feature type="transmembrane region" description="Helical" evidence="12">
    <location>
        <begin position="317"/>
        <end position="339"/>
    </location>
</feature>
<keyword evidence="3" id="KW-0597">Phosphoprotein</keyword>
<evidence type="ECO:0000256" key="10">
    <source>
        <dbReference type="ARBA" id="ARBA00023012"/>
    </source>
</evidence>
<evidence type="ECO:0000256" key="6">
    <source>
        <dbReference type="ARBA" id="ARBA00022741"/>
    </source>
</evidence>
<dbReference type="Pfam" id="PF00672">
    <property type="entry name" value="HAMP"/>
    <property type="match status" value="1"/>
</dbReference>
<evidence type="ECO:0000256" key="7">
    <source>
        <dbReference type="ARBA" id="ARBA00022777"/>
    </source>
</evidence>
<dbReference type="GO" id="GO:0005524">
    <property type="term" value="F:ATP binding"/>
    <property type="evidence" value="ECO:0007669"/>
    <property type="project" value="UniProtKB-KW"/>
</dbReference>
<evidence type="ECO:0000256" key="1">
    <source>
        <dbReference type="ARBA" id="ARBA00004651"/>
    </source>
</evidence>
<dbReference type="GO" id="GO:0005886">
    <property type="term" value="C:plasma membrane"/>
    <property type="evidence" value="ECO:0007669"/>
    <property type="project" value="UniProtKB-SubCell"/>
</dbReference>
<dbReference type="Gene3D" id="3.30.565.10">
    <property type="entry name" value="Histidine kinase-like ATPase, C-terminal domain"/>
    <property type="match status" value="1"/>
</dbReference>
<dbReference type="GO" id="GO:0000155">
    <property type="term" value="F:phosphorelay sensor kinase activity"/>
    <property type="evidence" value="ECO:0007669"/>
    <property type="project" value="InterPro"/>
</dbReference>
<keyword evidence="8" id="KW-0067">ATP-binding</keyword>
<dbReference type="PANTHER" id="PTHR34220">
    <property type="entry name" value="SENSOR HISTIDINE KINASE YPDA"/>
    <property type="match status" value="1"/>
</dbReference>
<keyword evidence="9 12" id="KW-1133">Transmembrane helix</keyword>
<dbReference type="RefSeq" id="WP_314802367.1">
    <property type="nucleotide sequence ID" value="NZ_CP130319.1"/>
</dbReference>
<evidence type="ECO:0000256" key="3">
    <source>
        <dbReference type="ARBA" id="ARBA00022553"/>
    </source>
</evidence>
<dbReference type="CDD" id="cd06225">
    <property type="entry name" value="HAMP"/>
    <property type="match status" value="1"/>
</dbReference>
<reference evidence="14" key="1">
    <citation type="submission" date="2022-02" db="EMBL/GenBank/DDBJ databases">
        <title>Paenibacillus sp. MBLB1832 Whole Genome Shotgun Sequencing.</title>
        <authorList>
            <person name="Hwang C.Y."/>
            <person name="Cho E.-S."/>
            <person name="Seo M.-J."/>
        </authorList>
    </citation>
    <scope>NUCLEOTIDE SEQUENCE</scope>
    <source>
        <strain evidence="14">MBLB1832</strain>
    </source>
</reference>
<evidence type="ECO:0000256" key="8">
    <source>
        <dbReference type="ARBA" id="ARBA00022840"/>
    </source>
</evidence>
<dbReference type="InterPro" id="IPR050640">
    <property type="entry name" value="Bact_2-comp_sensor_kinase"/>
</dbReference>
<organism evidence="14 15">
    <name type="scientific">Paenibacillus roseopurpureus</name>
    <dbReference type="NCBI Taxonomy" id="2918901"/>
    <lineage>
        <taxon>Bacteria</taxon>
        <taxon>Bacillati</taxon>
        <taxon>Bacillota</taxon>
        <taxon>Bacilli</taxon>
        <taxon>Bacillales</taxon>
        <taxon>Paenibacillaceae</taxon>
        <taxon>Paenibacillus</taxon>
    </lineage>
</organism>
<evidence type="ECO:0000256" key="2">
    <source>
        <dbReference type="ARBA" id="ARBA00022475"/>
    </source>
</evidence>
<dbReference type="SUPFAM" id="SSF158472">
    <property type="entry name" value="HAMP domain-like"/>
    <property type="match status" value="1"/>
</dbReference>
<evidence type="ECO:0000256" key="4">
    <source>
        <dbReference type="ARBA" id="ARBA00022679"/>
    </source>
</evidence>
<keyword evidence="11 12" id="KW-0472">Membrane</keyword>
<evidence type="ECO:0000313" key="15">
    <source>
        <dbReference type="Proteomes" id="UP001304650"/>
    </source>
</evidence>
<dbReference type="Proteomes" id="UP001304650">
    <property type="component" value="Chromosome"/>
</dbReference>
<dbReference type="InterPro" id="IPR003594">
    <property type="entry name" value="HATPase_dom"/>
</dbReference>
<accession>A0AA96LPG4</accession>
<dbReference type="PANTHER" id="PTHR34220:SF11">
    <property type="entry name" value="SENSOR PROTEIN KINASE HPTS"/>
    <property type="match status" value="1"/>
</dbReference>
<dbReference type="SMART" id="SM00304">
    <property type="entry name" value="HAMP"/>
    <property type="match status" value="1"/>
</dbReference>
<evidence type="ECO:0000313" key="14">
    <source>
        <dbReference type="EMBL" id="WNR45540.1"/>
    </source>
</evidence>
<feature type="domain" description="HAMP" evidence="13">
    <location>
        <begin position="336"/>
        <end position="388"/>
    </location>
</feature>
<dbReference type="InterPro" id="IPR003660">
    <property type="entry name" value="HAMP_dom"/>
</dbReference>
<dbReference type="Gene3D" id="6.10.340.10">
    <property type="match status" value="1"/>
</dbReference>
<keyword evidence="5 12" id="KW-0812">Transmembrane</keyword>
<dbReference type="InterPro" id="IPR036890">
    <property type="entry name" value="HATPase_C_sf"/>
</dbReference>
<evidence type="ECO:0000256" key="11">
    <source>
        <dbReference type="ARBA" id="ARBA00023136"/>
    </source>
</evidence>
<dbReference type="Pfam" id="PF02518">
    <property type="entry name" value="HATPase_c"/>
    <property type="match status" value="1"/>
</dbReference>
<name>A0AA96LPG4_9BACL</name>
<dbReference type="SUPFAM" id="SSF55874">
    <property type="entry name" value="ATPase domain of HSP90 chaperone/DNA topoisomerase II/histidine kinase"/>
    <property type="match status" value="1"/>
</dbReference>
<keyword evidence="6" id="KW-0547">Nucleotide-binding</keyword>
<dbReference type="AlphaFoldDB" id="A0AA96LPG4"/>
<keyword evidence="10" id="KW-0902">Two-component regulatory system</keyword>
<evidence type="ECO:0000256" key="5">
    <source>
        <dbReference type="ARBA" id="ARBA00022692"/>
    </source>
</evidence>
<keyword evidence="15" id="KW-1185">Reference proteome</keyword>
<dbReference type="KEGG" id="proo:MJB10_05395"/>
<evidence type="ECO:0000256" key="12">
    <source>
        <dbReference type="SAM" id="Phobius"/>
    </source>
</evidence>
<dbReference type="PROSITE" id="PS50885">
    <property type="entry name" value="HAMP"/>
    <property type="match status" value="1"/>
</dbReference>
<dbReference type="Pfam" id="PF06580">
    <property type="entry name" value="His_kinase"/>
    <property type="match status" value="1"/>
</dbReference>
<dbReference type="EMBL" id="CP130319">
    <property type="protein sequence ID" value="WNR45540.1"/>
    <property type="molecule type" value="Genomic_DNA"/>
</dbReference>
<keyword evidence="7 14" id="KW-0418">Kinase</keyword>
<sequence length="614" mass="69482">MSVSKQRSNQRSNRMMSLIYKLSLKQRIWFSFVVLITTAIISTGSLSYFIAAKVVQSNAFAASQDNVDKAAQIIDDKLKNTGITIRSLMFSDAFKNVMTDVQNHDTTGYYKHLSSMQPVFSQVKFNDEIIQNILIASPIGTIYPINDYRLQPYSFYNSDLYERIKKEKRGFWTAAHPDPFFSGNERVLSLVVEGIQESYPNQSLDVYVVVNIKEKELLRLLNVSDSKSGRTYVLFDNEGKPVVNNAVPDDINIDGLGKLLADKRSDGTEGSFSYLLNKNNYLINYHQLTSVEGWTLYGLQPEAVLLEQMIGIQRTTLLIVAGFIFLSLLFSNLLTGLLLKPLIQLHALMKRVGENDLKVRFQSDYQDEIAQVGFRFNRMIDEIHRLIHDVTVGESEKRKAEMKALTAQIDPHFLYNTLNTIHCKSILGENRDVSEMILSLSEMFQLGLSGGKEWIGLDTELAHVTQYMNIQQKCYEGKFTFDIQVEEPDLLQIQVPRVLLQPLVENSILHGFRNYTTGGHVQIAIRRLGQAHIGITISDNGCGFQDQPSPITMDEKKANRGGFALPNIKKRLQISYGADAEFQIRSLPGEGTTVMLILPIREEVEGRYDETSGD</sequence>
<keyword evidence="4" id="KW-0808">Transferase</keyword>
<gene>
    <name evidence="14" type="ORF">MJB10_05395</name>
</gene>